<proteinExistence type="predicted"/>
<dbReference type="EMBL" id="CP120863">
    <property type="protein sequence ID" value="WFE90229.1"/>
    <property type="molecule type" value="Genomic_DNA"/>
</dbReference>
<feature type="domain" description="Lysozyme inhibitor LprI-like N-terminal" evidence="2">
    <location>
        <begin position="26"/>
        <end position="126"/>
    </location>
</feature>
<dbReference type="Pfam" id="PF07007">
    <property type="entry name" value="LprI"/>
    <property type="match status" value="1"/>
</dbReference>
<dbReference type="Gene3D" id="1.20.1270.180">
    <property type="match status" value="1"/>
</dbReference>
<gene>
    <name evidence="3" type="ORF">K1718_02455</name>
</gene>
<dbReference type="InterPro" id="IPR009739">
    <property type="entry name" value="LprI-like_N"/>
</dbReference>
<dbReference type="RefSeq" id="WP_265679858.1">
    <property type="nucleotide sequence ID" value="NZ_CP120863.1"/>
</dbReference>
<feature type="signal peptide" evidence="1">
    <location>
        <begin position="1"/>
        <end position="20"/>
    </location>
</feature>
<organism evidence="3 4">
    <name type="scientific">Roseibium porphyridii</name>
    <dbReference type="NCBI Taxonomy" id="2866279"/>
    <lineage>
        <taxon>Bacteria</taxon>
        <taxon>Pseudomonadati</taxon>
        <taxon>Pseudomonadota</taxon>
        <taxon>Alphaproteobacteria</taxon>
        <taxon>Hyphomicrobiales</taxon>
        <taxon>Stappiaceae</taxon>
        <taxon>Roseibium</taxon>
    </lineage>
</organism>
<evidence type="ECO:0000313" key="4">
    <source>
        <dbReference type="Proteomes" id="UP001209803"/>
    </source>
</evidence>
<protein>
    <submittedName>
        <fullName evidence="3">Lysozyme inhibitor LprI family protein</fullName>
    </submittedName>
</protein>
<evidence type="ECO:0000313" key="3">
    <source>
        <dbReference type="EMBL" id="WFE90229.1"/>
    </source>
</evidence>
<dbReference type="PANTHER" id="PTHR39176">
    <property type="entry name" value="PERIPLASMIC PROTEIN-RELATED"/>
    <property type="match status" value="1"/>
</dbReference>
<feature type="chain" id="PRO_5047430810" evidence="1">
    <location>
        <begin position="21"/>
        <end position="135"/>
    </location>
</feature>
<sequence length="135" mass="15072">MFGVLWGLILAAVLVSPALAEEKVDCSNAMTQLEMTTCANLDWQQADEELNAAYKAAMAKMRETDEFLPEDQRGAAETLREAQRAWIPYRDKACDAYGFQARGGTMEPMLVYGCRAQLTEQRTKELEELTEGLGN</sequence>
<keyword evidence="4" id="KW-1185">Reference proteome</keyword>
<keyword evidence="1" id="KW-0732">Signal</keyword>
<dbReference type="PANTHER" id="PTHR39176:SF1">
    <property type="entry name" value="PERIPLASMIC PROTEIN"/>
    <property type="match status" value="1"/>
</dbReference>
<dbReference type="Proteomes" id="UP001209803">
    <property type="component" value="Chromosome"/>
</dbReference>
<evidence type="ECO:0000256" key="1">
    <source>
        <dbReference type="SAM" id="SignalP"/>
    </source>
</evidence>
<evidence type="ECO:0000259" key="2">
    <source>
        <dbReference type="Pfam" id="PF07007"/>
    </source>
</evidence>
<name>A0ABY8F629_9HYPH</name>
<accession>A0ABY8F629</accession>
<reference evidence="3 4" key="1">
    <citation type="submission" date="2023-03" db="EMBL/GenBank/DDBJ databases">
        <title>Roseibium porphyridii sp. nov. and Roseibium rhodosorbium sp. nov. isolated from marine algae, Porphyridium cruentum and Rhodosorus marinus, respectively.</title>
        <authorList>
            <person name="Lee M.W."/>
            <person name="Choi B.J."/>
            <person name="Lee J.K."/>
            <person name="Choi D.G."/>
            <person name="Baek J.H."/>
            <person name="Bayburt H."/>
            <person name="Kim J.M."/>
            <person name="Han D.M."/>
            <person name="Kim K.H."/>
            <person name="Jeon C.O."/>
        </authorList>
    </citation>
    <scope>NUCLEOTIDE SEQUENCE [LARGE SCALE GENOMIC DNA]</scope>
    <source>
        <strain evidence="3 4">KMA01</strain>
    </source>
</reference>